<dbReference type="OrthoDB" id="641149at2759"/>
<dbReference type="SUPFAM" id="SSF53335">
    <property type="entry name" value="S-adenosyl-L-methionine-dependent methyltransferases"/>
    <property type="match status" value="1"/>
</dbReference>
<dbReference type="PANTHER" id="PTHR23068:SF25">
    <property type="entry name" value="DNA (CYTOSINE-5)-METHYLTRANSFERASE DRM2"/>
    <property type="match status" value="1"/>
</dbReference>
<dbReference type="InterPro" id="IPR001525">
    <property type="entry name" value="C5_MeTfrase"/>
</dbReference>
<proteinExistence type="predicted"/>
<dbReference type="InterPro" id="IPR050390">
    <property type="entry name" value="C5-Methyltransferase"/>
</dbReference>
<dbReference type="GO" id="GO:0032259">
    <property type="term" value="P:methylation"/>
    <property type="evidence" value="ECO:0007669"/>
    <property type="project" value="UniProtKB-KW"/>
</dbReference>
<accession>A0A979FWC1</accession>
<dbReference type="KEGG" id="hazt:108673254"/>
<dbReference type="EC" id="2.1.1.37" evidence="1"/>
<dbReference type="Proteomes" id="UP000694843">
    <property type="component" value="Unplaced"/>
</dbReference>
<dbReference type="PANTHER" id="PTHR23068">
    <property type="entry name" value="DNA CYTOSINE-5- -METHYLTRANSFERASE 3-RELATED"/>
    <property type="match status" value="1"/>
</dbReference>
<dbReference type="OMA" id="IWITEIE"/>
<dbReference type="Pfam" id="PF00145">
    <property type="entry name" value="DNA_methylase"/>
    <property type="match status" value="1"/>
</dbReference>
<keyword evidence="5" id="KW-1185">Reference proteome</keyword>
<dbReference type="GO" id="GO:0003886">
    <property type="term" value="F:DNA (cytosine-5-)-methyltransferase activity"/>
    <property type="evidence" value="ECO:0007669"/>
    <property type="project" value="UniProtKB-EC"/>
</dbReference>
<evidence type="ECO:0000313" key="6">
    <source>
        <dbReference type="RefSeq" id="XP_047740817.1"/>
    </source>
</evidence>
<name>A0A979FWC1_HYAAZ</name>
<organism evidence="5 6">
    <name type="scientific">Hyalella azteca</name>
    <name type="common">Amphipod</name>
    <dbReference type="NCBI Taxonomy" id="294128"/>
    <lineage>
        <taxon>Eukaryota</taxon>
        <taxon>Metazoa</taxon>
        <taxon>Ecdysozoa</taxon>
        <taxon>Arthropoda</taxon>
        <taxon>Crustacea</taxon>
        <taxon>Multicrustacea</taxon>
        <taxon>Malacostraca</taxon>
        <taxon>Eumalacostraca</taxon>
        <taxon>Peracarida</taxon>
        <taxon>Amphipoda</taxon>
        <taxon>Senticaudata</taxon>
        <taxon>Talitrida</taxon>
        <taxon>Talitroidea</taxon>
        <taxon>Hyalellidae</taxon>
        <taxon>Hyalella</taxon>
    </lineage>
</organism>
<reference evidence="6" key="1">
    <citation type="submission" date="2025-08" db="UniProtKB">
        <authorList>
            <consortium name="RefSeq"/>
        </authorList>
    </citation>
    <scope>IDENTIFICATION</scope>
    <source>
        <tissue evidence="6">Whole organism</tissue>
    </source>
</reference>
<dbReference type="AlphaFoldDB" id="A0A979FWC1"/>
<keyword evidence="4" id="KW-0949">S-adenosyl-L-methionine</keyword>
<dbReference type="PROSITE" id="PS00094">
    <property type="entry name" value="C5_MTASE_1"/>
    <property type="match status" value="1"/>
</dbReference>
<dbReference type="Gene3D" id="3.40.50.150">
    <property type="entry name" value="Vaccinia Virus protein VP39"/>
    <property type="match status" value="1"/>
</dbReference>
<dbReference type="RefSeq" id="XP_047740817.1">
    <property type="nucleotide sequence ID" value="XM_047884861.1"/>
</dbReference>
<keyword evidence="2" id="KW-0489">Methyltransferase</keyword>
<dbReference type="GO" id="GO:0005634">
    <property type="term" value="C:nucleus"/>
    <property type="evidence" value="ECO:0007669"/>
    <property type="project" value="TreeGrafter"/>
</dbReference>
<evidence type="ECO:0000256" key="3">
    <source>
        <dbReference type="ARBA" id="ARBA00022679"/>
    </source>
</evidence>
<dbReference type="GeneID" id="108673254"/>
<evidence type="ECO:0000256" key="4">
    <source>
        <dbReference type="ARBA" id="ARBA00022691"/>
    </source>
</evidence>
<evidence type="ECO:0000256" key="2">
    <source>
        <dbReference type="ARBA" id="ARBA00022603"/>
    </source>
</evidence>
<sequence length="248" mass="28162">MTVSEKHFHGRVTRLGDVRHVTDDQIAAIAPIDLVLGGSPCSDLSIVNPKRKGLFDPSGTGILFFEFVRILKSVARANKKHPLLWLFENVASMPTEYRNTISKHLHSEPTAVDARAFTPMSRTRLFWGNIPDLHDLSGLRTTTQTRLQDFVEQVFDREAQVTELRCVTTQANSTTDIAGHYFPMRMRGRPDAIWITEIEKVFGFPEHFTDVGNLQPRQRQALLGKAWSVDVMLRILEPLKAMFPALRQ</sequence>
<dbReference type="InterPro" id="IPR018117">
    <property type="entry name" value="C5_DNA_meth_AS"/>
</dbReference>
<evidence type="ECO:0000256" key="1">
    <source>
        <dbReference type="ARBA" id="ARBA00011975"/>
    </source>
</evidence>
<keyword evidence="3" id="KW-0808">Transferase</keyword>
<dbReference type="InterPro" id="IPR029063">
    <property type="entry name" value="SAM-dependent_MTases_sf"/>
</dbReference>
<gene>
    <name evidence="6" type="primary">LOC108673254</name>
</gene>
<evidence type="ECO:0000313" key="5">
    <source>
        <dbReference type="Proteomes" id="UP000694843"/>
    </source>
</evidence>
<protein>
    <recommendedName>
        <fullName evidence="1">DNA (cytosine-5-)-methyltransferase</fullName>
        <ecNumber evidence="1">2.1.1.37</ecNumber>
    </recommendedName>
</protein>